<evidence type="ECO:0000256" key="6">
    <source>
        <dbReference type="SAM" id="Phobius"/>
    </source>
</evidence>
<dbReference type="InterPro" id="IPR006634">
    <property type="entry name" value="TLC-dom"/>
</dbReference>
<comment type="subcellular location">
    <subcellularLocation>
        <location evidence="1">Membrane</location>
        <topology evidence="1">Multi-pass membrane protein</topology>
    </subcellularLocation>
</comment>
<evidence type="ECO:0000259" key="7">
    <source>
        <dbReference type="PROSITE" id="PS50922"/>
    </source>
</evidence>
<evidence type="ECO:0000256" key="2">
    <source>
        <dbReference type="ARBA" id="ARBA00022692"/>
    </source>
</evidence>
<dbReference type="PANTHER" id="PTHR12560:SF0">
    <property type="entry name" value="LD18904P"/>
    <property type="match status" value="1"/>
</dbReference>
<dbReference type="InterPro" id="IPR016439">
    <property type="entry name" value="Lag1/Lac1-like"/>
</dbReference>
<dbReference type="GO" id="GO:0005789">
    <property type="term" value="C:endoplasmic reticulum membrane"/>
    <property type="evidence" value="ECO:0007669"/>
    <property type="project" value="UniProtKB-SubCell"/>
</dbReference>
<feature type="transmembrane region" description="Helical" evidence="6">
    <location>
        <begin position="20"/>
        <end position="41"/>
    </location>
</feature>
<dbReference type="Pfam" id="PF03798">
    <property type="entry name" value="TRAM_LAG1_CLN8"/>
    <property type="match status" value="1"/>
</dbReference>
<accession>A0AAW1QTU4</accession>
<organism evidence="8 9">
    <name type="scientific">[Myrmecia] bisecta</name>
    <dbReference type="NCBI Taxonomy" id="41462"/>
    <lineage>
        <taxon>Eukaryota</taxon>
        <taxon>Viridiplantae</taxon>
        <taxon>Chlorophyta</taxon>
        <taxon>core chlorophytes</taxon>
        <taxon>Trebouxiophyceae</taxon>
        <taxon>Trebouxiales</taxon>
        <taxon>Trebouxiaceae</taxon>
        <taxon>Myrmecia</taxon>
    </lineage>
</organism>
<keyword evidence="9" id="KW-1185">Reference proteome</keyword>
<dbReference type="PROSITE" id="PS50922">
    <property type="entry name" value="TLC"/>
    <property type="match status" value="1"/>
</dbReference>
<keyword evidence="4 5" id="KW-0472">Membrane</keyword>
<reference evidence="8 9" key="1">
    <citation type="journal article" date="2024" name="Nat. Commun.">
        <title>Phylogenomics reveals the evolutionary origins of lichenization in chlorophyte algae.</title>
        <authorList>
            <person name="Puginier C."/>
            <person name="Libourel C."/>
            <person name="Otte J."/>
            <person name="Skaloud P."/>
            <person name="Haon M."/>
            <person name="Grisel S."/>
            <person name="Petersen M."/>
            <person name="Berrin J.G."/>
            <person name="Delaux P.M."/>
            <person name="Dal Grande F."/>
            <person name="Keller J."/>
        </authorList>
    </citation>
    <scope>NUCLEOTIDE SEQUENCE [LARGE SCALE GENOMIC DNA]</scope>
    <source>
        <strain evidence="8 9">SAG 2043</strain>
    </source>
</reference>
<dbReference type="PANTHER" id="PTHR12560">
    <property type="entry name" value="LONGEVITY ASSURANCE FACTOR 1 LAG1"/>
    <property type="match status" value="1"/>
</dbReference>
<feature type="transmembrane region" description="Helical" evidence="6">
    <location>
        <begin position="262"/>
        <end position="282"/>
    </location>
</feature>
<dbReference type="SMART" id="SM00724">
    <property type="entry name" value="TLC"/>
    <property type="match status" value="1"/>
</dbReference>
<gene>
    <name evidence="8" type="ORF">WJX72_010967</name>
</gene>
<keyword evidence="3 6" id="KW-1133">Transmembrane helix</keyword>
<sequence>MKLPAYLNINYPNDEWNWHFLDGGVGDVAFAGVLACLYPVLRFVLDTVVFKPAAEYFVLPNTKKSDEPPTPQQRLTVFKFQESAWKAVIYVSFAALAMLASYNERFLTDRHYFWKGCKGLPCNYNVSKLIRLLYCLELGFYAQAIPVLLFWEVRRKDFWANLGHHLATLILIGYSFLVNFTKVGTMVFLVHDVNDIFMEMAKMTRYAGKNTATTALFVLFVISWFTTRITIFPVHVLRSTLFDASEMIGKKYGISPHPHWEIFNGFLFFLFGLHIYWSYLILRIALRQLREGKTDDIREEDDDSD</sequence>
<feature type="transmembrane region" description="Helical" evidence="6">
    <location>
        <begin position="211"/>
        <end position="231"/>
    </location>
</feature>
<evidence type="ECO:0000256" key="1">
    <source>
        <dbReference type="ARBA" id="ARBA00004141"/>
    </source>
</evidence>
<protein>
    <recommendedName>
        <fullName evidence="7">TLC domain-containing protein</fullName>
    </recommendedName>
</protein>
<dbReference type="EMBL" id="JALJOR010000002">
    <property type="protein sequence ID" value="KAK9824507.1"/>
    <property type="molecule type" value="Genomic_DNA"/>
</dbReference>
<dbReference type="Proteomes" id="UP001489004">
    <property type="component" value="Unassembled WGS sequence"/>
</dbReference>
<name>A0AAW1QTU4_9CHLO</name>
<feature type="transmembrane region" description="Helical" evidence="6">
    <location>
        <begin position="132"/>
        <end position="151"/>
    </location>
</feature>
<feature type="domain" description="TLC" evidence="7">
    <location>
        <begin position="78"/>
        <end position="290"/>
    </location>
</feature>
<feature type="transmembrane region" description="Helical" evidence="6">
    <location>
        <begin position="171"/>
        <end position="190"/>
    </location>
</feature>
<evidence type="ECO:0000256" key="5">
    <source>
        <dbReference type="PROSITE-ProRule" id="PRU00205"/>
    </source>
</evidence>
<evidence type="ECO:0000256" key="4">
    <source>
        <dbReference type="ARBA" id="ARBA00023136"/>
    </source>
</evidence>
<evidence type="ECO:0000256" key="3">
    <source>
        <dbReference type="ARBA" id="ARBA00022989"/>
    </source>
</evidence>
<evidence type="ECO:0000313" key="8">
    <source>
        <dbReference type="EMBL" id="KAK9824507.1"/>
    </source>
</evidence>
<dbReference type="GO" id="GO:0046513">
    <property type="term" value="P:ceramide biosynthetic process"/>
    <property type="evidence" value="ECO:0007669"/>
    <property type="project" value="InterPro"/>
</dbReference>
<dbReference type="AlphaFoldDB" id="A0AAW1QTU4"/>
<evidence type="ECO:0000313" key="9">
    <source>
        <dbReference type="Proteomes" id="UP001489004"/>
    </source>
</evidence>
<dbReference type="GO" id="GO:0050291">
    <property type="term" value="F:sphingosine N-acyltransferase activity"/>
    <property type="evidence" value="ECO:0007669"/>
    <property type="project" value="InterPro"/>
</dbReference>
<comment type="caution">
    <text evidence="8">The sequence shown here is derived from an EMBL/GenBank/DDBJ whole genome shotgun (WGS) entry which is preliminary data.</text>
</comment>
<keyword evidence="2 5" id="KW-0812">Transmembrane</keyword>
<proteinExistence type="predicted"/>